<dbReference type="InterPro" id="IPR029044">
    <property type="entry name" value="Nucleotide-diphossugar_trans"/>
</dbReference>
<proteinExistence type="predicted"/>
<dbReference type="Gene3D" id="3.90.550.10">
    <property type="entry name" value="Spore Coat Polysaccharide Biosynthesis Protein SpsA, Chain A"/>
    <property type="match status" value="1"/>
</dbReference>
<evidence type="ECO:0000313" key="3">
    <source>
        <dbReference type="Proteomes" id="UP000185426"/>
    </source>
</evidence>
<dbReference type="RefSeq" id="WP_075621610.1">
    <property type="nucleotide sequence ID" value="NZ_CP015607.1"/>
</dbReference>
<dbReference type="Pfam" id="PF13489">
    <property type="entry name" value="Methyltransf_23"/>
    <property type="match status" value="1"/>
</dbReference>
<dbReference type="SUPFAM" id="SSF53335">
    <property type="entry name" value="S-adenosyl-L-methionine-dependent methyltransferases"/>
    <property type="match status" value="1"/>
</dbReference>
<dbReference type="Proteomes" id="UP000185426">
    <property type="component" value="Chromosome"/>
</dbReference>
<dbReference type="PANTHER" id="PTHR43179:SF7">
    <property type="entry name" value="RHAMNOSYLTRANSFERASE WBBL"/>
    <property type="match status" value="1"/>
</dbReference>
<dbReference type="AlphaFoldDB" id="A0A1L6ZEV1"/>
<accession>A0A1L6ZEV1</accession>
<dbReference type="CDD" id="cd02440">
    <property type="entry name" value="AdoMet_MTases"/>
    <property type="match status" value="1"/>
</dbReference>
<evidence type="ECO:0000259" key="1">
    <source>
        <dbReference type="Pfam" id="PF00535"/>
    </source>
</evidence>
<dbReference type="Gene3D" id="3.40.50.150">
    <property type="entry name" value="Vaccinia Virus protein VP39"/>
    <property type="match status" value="1"/>
</dbReference>
<dbReference type="CDD" id="cd04186">
    <property type="entry name" value="GT_2_like_c"/>
    <property type="match status" value="1"/>
</dbReference>
<feature type="domain" description="Glycosyltransferase 2-like" evidence="1">
    <location>
        <begin position="6"/>
        <end position="173"/>
    </location>
</feature>
<dbReference type="InterPro" id="IPR001173">
    <property type="entry name" value="Glyco_trans_2-like"/>
</dbReference>
<evidence type="ECO:0000313" key="2">
    <source>
        <dbReference type="EMBL" id="APT45045.1"/>
    </source>
</evidence>
<dbReference type="GO" id="GO:0016740">
    <property type="term" value="F:transferase activity"/>
    <property type="evidence" value="ECO:0007669"/>
    <property type="project" value="UniProtKB-KW"/>
</dbReference>
<sequence length="465" mass="52369">MKGKTSIVMLTYNELHLTKTCINSIKQHTNSDQYELIIVDNASTDGTKEYVRELDDVIFIDNEENEGFAKGCNQGAKKASGDSILFLNNDTIVTENWLPPLKEALFASERIGMVGPVSNYVSGPQIVQPSYTDVKGFPAFAKEYTSKRKGQRTYVHRLVGFCLLVKRKLIEDVGLFDERFVYGSFEDDDLCLRSLLKGYQLQIVHDSFVHHHGHATFNANQETNISTLFSENRLRFLDKWSLDLNLITPHPYFAELLPEDAAHVLDVGCGAGATGLELMNRQSVHMYGVEADTLKAAVAKAYYEEVIEANADEYPWSEKESFFDAVIFSDVLEHVSDPWHIIEQAHASLKPSGVIICCLPNMMHAEVLLPLMTGEFTYQDVGILDRTHIRFFTPNTMRALFPDPLFERVIEQRINVQIDQNVQLFFDEVARIGASLGFQTNALSDQVTLFQLLIVVRKKGGSPSG</sequence>
<reference evidence="2 3" key="1">
    <citation type="submission" date="2016-05" db="EMBL/GenBank/DDBJ databases">
        <title>Complete Genome and Methylome Analysis of Psychrotrophic Bacterial Isolates from Antarctic Lake Untersee.</title>
        <authorList>
            <person name="Fomenkov A."/>
            <person name="Akimov V.N."/>
            <person name="Vasilyeva L.V."/>
            <person name="Andersen D."/>
            <person name="Vincze T."/>
            <person name="Roberts R.J."/>
        </authorList>
    </citation>
    <scope>NUCLEOTIDE SEQUENCE [LARGE SCALE GENOMIC DNA]</scope>
    <source>
        <strain evidence="2 3">U14-5</strain>
    </source>
</reference>
<organism evidence="2 3">
    <name type="scientific">Bacillus safensis</name>
    <dbReference type="NCBI Taxonomy" id="561879"/>
    <lineage>
        <taxon>Bacteria</taxon>
        <taxon>Bacillati</taxon>
        <taxon>Bacillota</taxon>
        <taxon>Bacilli</taxon>
        <taxon>Bacillales</taxon>
        <taxon>Bacillaceae</taxon>
        <taxon>Bacillus</taxon>
    </lineage>
</organism>
<dbReference type="EMBL" id="CP015607">
    <property type="protein sequence ID" value="APT45045.1"/>
    <property type="molecule type" value="Genomic_DNA"/>
</dbReference>
<protein>
    <submittedName>
        <fullName evidence="2">Polypeptide N-acetylgalactosaminyltransferase</fullName>
    </submittedName>
</protein>
<name>A0A1L6ZEV1_BACIA</name>
<dbReference type="SUPFAM" id="SSF53448">
    <property type="entry name" value="Nucleotide-diphospho-sugar transferases"/>
    <property type="match status" value="1"/>
</dbReference>
<keyword evidence="2" id="KW-0808">Transferase</keyword>
<dbReference type="InterPro" id="IPR029063">
    <property type="entry name" value="SAM-dependent_MTases_sf"/>
</dbReference>
<dbReference type="Pfam" id="PF00535">
    <property type="entry name" value="Glycos_transf_2"/>
    <property type="match status" value="1"/>
</dbReference>
<gene>
    <name evidence="2" type="ORF">BSA145_03355</name>
</gene>
<dbReference type="PANTHER" id="PTHR43179">
    <property type="entry name" value="RHAMNOSYLTRANSFERASE WBBL"/>
    <property type="match status" value="1"/>
</dbReference>